<reference evidence="2 3" key="1">
    <citation type="submission" date="2018-10" db="EMBL/GenBank/DDBJ databases">
        <title>Sequencing the genomes of 1000 actinobacteria strains.</title>
        <authorList>
            <person name="Klenk H.-P."/>
        </authorList>
    </citation>
    <scope>NUCLEOTIDE SEQUENCE [LARGE SCALE GENOMIC DNA]</scope>
    <source>
        <strain evidence="2 3">DSM 43800</strain>
    </source>
</reference>
<name>A0A495WA30_9PSEU</name>
<dbReference type="EMBL" id="RBXO01000001">
    <property type="protein sequence ID" value="RKT57980.1"/>
    <property type="molecule type" value="Genomic_DNA"/>
</dbReference>
<feature type="compositionally biased region" description="Low complexity" evidence="1">
    <location>
        <begin position="202"/>
        <end position="211"/>
    </location>
</feature>
<dbReference type="PROSITE" id="PS51257">
    <property type="entry name" value="PROKAR_LIPOPROTEIN"/>
    <property type="match status" value="1"/>
</dbReference>
<feature type="region of interest" description="Disordered" evidence="1">
    <location>
        <begin position="164"/>
        <end position="221"/>
    </location>
</feature>
<dbReference type="Proteomes" id="UP000282084">
    <property type="component" value="Unassembled WGS sequence"/>
</dbReference>
<evidence type="ECO:0000313" key="2">
    <source>
        <dbReference type="EMBL" id="RKT57980.1"/>
    </source>
</evidence>
<protein>
    <recommendedName>
        <fullName evidence="4">Excalibur calcium-binding domain-containing protein</fullName>
    </recommendedName>
</protein>
<dbReference type="OrthoDB" id="601499at2"/>
<feature type="region of interest" description="Disordered" evidence="1">
    <location>
        <begin position="80"/>
        <end position="119"/>
    </location>
</feature>
<evidence type="ECO:0000313" key="3">
    <source>
        <dbReference type="Proteomes" id="UP000282084"/>
    </source>
</evidence>
<feature type="compositionally biased region" description="Low complexity" evidence="1">
    <location>
        <begin position="80"/>
        <end position="103"/>
    </location>
</feature>
<organism evidence="2 3">
    <name type="scientific">Saccharothrix australiensis</name>
    <dbReference type="NCBI Taxonomy" id="2072"/>
    <lineage>
        <taxon>Bacteria</taxon>
        <taxon>Bacillati</taxon>
        <taxon>Actinomycetota</taxon>
        <taxon>Actinomycetes</taxon>
        <taxon>Pseudonocardiales</taxon>
        <taxon>Pseudonocardiaceae</taxon>
        <taxon>Saccharothrix</taxon>
    </lineage>
</organism>
<dbReference type="RefSeq" id="WP_147455302.1">
    <property type="nucleotide sequence ID" value="NZ_RBXO01000001.1"/>
</dbReference>
<evidence type="ECO:0000256" key="1">
    <source>
        <dbReference type="SAM" id="MobiDB-lite"/>
    </source>
</evidence>
<comment type="caution">
    <text evidence="2">The sequence shown here is derived from an EMBL/GenBank/DDBJ whole genome shotgun (WGS) entry which is preliminary data.</text>
</comment>
<dbReference type="AlphaFoldDB" id="A0A495WA30"/>
<feature type="compositionally biased region" description="Basic and acidic residues" evidence="1">
    <location>
        <begin position="164"/>
        <end position="175"/>
    </location>
</feature>
<keyword evidence="3" id="KW-1185">Reference proteome</keyword>
<accession>A0A495WA30</accession>
<gene>
    <name evidence="2" type="ORF">C8E97_6715</name>
</gene>
<evidence type="ECO:0008006" key="4">
    <source>
        <dbReference type="Google" id="ProtNLM"/>
    </source>
</evidence>
<proteinExistence type="predicted"/>
<sequence length="221" mass="23708">MSRISRTGIAGSAGALACGALLFLVITAYEPRPVDVRRVDLSPVQPGVLSATHTTVLKPVQSTTTTVVAAPPPRLEVPVATTAEPTATTTTTVETPPATTTAPPSTPPSRQRPHRPHRCDNAYVTDGVCVPWLFPPGLFPPGLGRACEWLRDQGVTRIEVRGHDRHRLDRDRDGLACEVPDDQPRHHRPTRQRPKADPRTAPPATADTAPPTAGPRSPRPS</sequence>